<evidence type="ECO:0000256" key="8">
    <source>
        <dbReference type="ARBA" id="ARBA00023224"/>
    </source>
</evidence>
<dbReference type="InterPro" id="IPR017452">
    <property type="entry name" value="GPCR_Rhodpsn_7TM"/>
</dbReference>
<feature type="transmembrane region" description="Helical" evidence="10">
    <location>
        <begin position="144"/>
        <end position="163"/>
    </location>
</feature>
<dbReference type="GeneID" id="103368548"/>
<keyword evidence="3 9" id="KW-0812">Transmembrane</keyword>
<evidence type="ECO:0000256" key="3">
    <source>
        <dbReference type="ARBA" id="ARBA00022692"/>
    </source>
</evidence>
<gene>
    <name evidence="13" type="primary">LOC103368548</name>
</gene>
<dbReference type="PANTHER" id="PTHR24249:SF381">
    <property type="entry name" value="TRACE AMINE ASSOCIATED RECEPTOR 19P-RELATED"/>
    <property type="match status" value="1"/>
</dbReference>
<evidence type="ECO:0000256" key="1">
    <source>
        <dbReference type="ARBA" id="ARBA00004651"/>
    </source>
</evidence>
<dbReference type="InterPro" id="IPR000276">
    <property type="entry name" value="GPCR_Rhodpsn"/>
</dbReference>
<dbReference type="Pfam" id="PF00001">
    <property type="entry name" value="7tm_1"/>
    <property type="match status" value="1"/>
</dbReference>
<feature type="domain" description="G-protein coupled receptors family 1 profile" evidence="11">
    <location>
        <begin position="45"/>
        <end position="294"/>
    </location>
</feature>
<evidence type="ECO:0000256" key="4">
    <source>
        <dbReference type="ARBA" id="ARBA00022989"/>
    </source>
</evidence>
<evidence type="ECO:0000256" key="2">
    <source>
        <dbReference type="ARBA" id="ARBA00022475"/>
    </source>
</evidence>
<keyword evidence="6 10" id="KW-0472">Membrane</keyword>
<evidence type="ECO:0000256" key="6">
    <source>
        <dbReference type="ARBA" id="ARBA00023136"/>
    </source>
</evidence>
<dbReference type="PANTHER" id="PTHR24249">
    <property type="entry name" value="HISTAMINE RECEPTOR-RELATED G-PROTEIN COUPLED RECEPTOR"/>
    <property type="match status" value="1"/>
</dbReference>
<comment type="subcellular location">
    <subcellularLocation>
        <location evidence="1">Cell membrane</location>
        <topology evidence="1">Multi-pass membrane protein</topology>
    </subcellularLocation>
</comment>
<reference evidence="13" key="1">
    <citation type="submission" date="2025-08" db="UniProtKB">
        <authorList>
            <consortium name="RefSeq"/>
        </authorList>
    </citation>
    <scope>IDENTIFICATION</scope>
</reference>
<sequence>MDAVEEAELCFPLANDSCTKTRRPRLEATSVYVLLSVISLLTVTLNLLVIVSISHFRQLHGTTNLLLLSLAVSDLLVGLLLMPVEILLYGHCWILGDFACAANFFLGFLLVSASVGNMMLISVDRYMAICDAMFYSTRVSVRRVQLSVCLNWMFSAVHSSWLLRDKLSKPGRFNSCHGECVITVNYADGLVDLFVTFFGPVSVIVVLYTRVFVVAVSQAQAVRSQVKHSGAAMAKKSELKAARTLGVVVVVFLLCSCPYYYFSVVAEDALVAPETAAAQVWLLYLNSCLNPLIYTFFYPWFRKSVRLIVTLKILQPDSCEAKML</sequence>
<dbReference type="InterPro" id="IPR050569">
    <property type="entry name" value="TAAR"/>
</dbReference>
<keyword evidence="7 9" id="KW-0675">Receptor</keyword>
<feature type="transmembrane region" description="Helical" evidence="10">
    <location>
        <begin position="241"/>
        <end position="261"/>
    </location>
</feature>
<evidence type="ECO:0000313" key="12">
    <source>
        <dbReference type="Proteomes" id="UP000694891"/>
    </source>
</evidence>
<dbReference type="RefSeq" id="XP_008295176.1">
    <property type="nucleotide sequence ID" value="XM_008296954.1"/>
</dbReference>
<dbReference type="PROSITE" id="PS00237">
    <property type="entry name" value="G_PROTEIN_RECEP_F1_1"/>
    <property type="match status" value="1"/>
</dbReference>
<dbReference type="GO" id="GO:0005886">
    <property type="term" value="C:plasma membrane"/>
    <property type="evidence" value="ECO:0007669"/>
    <property type="project" value="UniProtKB-SubCell"/>
</dbReference>
<name>A0A9Y4KQI1_9TELE</name>
<dbReference type="GO" id="GO:0001594">
    <property type="term" value="F:trace-amine receptor activity"/>
    <property type="evidence" value="ECO:0007669"/>
    <property type="project" value="TreeGrafter"/>
</dbReference>
<protein>
    <submittedName>
        <fullName evidence="13">Trace amine-associated receptor 13c-like</fullName>
    </submittedName>
</protein>
<feature type="transmembrane region" description="Helical" evidence="10">
    <location>
        <begin position="31"/>
        <end position="53"/>
    </location>
</feature>
<keyword evidence="8 9" id="KW-0807">Transducer</keyword>
<dbReference type="SUPFAM" id="SSF81321">
    <property type="entry name" value="Family A G protein-coupled receptor-like"/>
    <property type="match status" value="1"/>
</dbReference>
<evidence type="ECO:0000256" key="9">
    <source>
        <dbReference type="RuleBase" id="RU000688"/>
    </source>
</evidence>
<dbReference type="PROSITE" id="PS50262">
    <property type="entry name" value="G_PROTEIN_RECEP_F1_2"/>
    <property type="match status" value="1"/>
</dbReference>
<feature type="transmembrane region" description="Helical" evidence="10">
    <location>
        <begin position="281"/>
        <end position="301"/>
    </location>
</feature>
<dbReference type="Gene3D" id="1.20.1070.10">
    <property type="entry name" value="Rhodopsin 7-helix transmembrane proteins"/>
    <property type="match status" value="1"/>
</dbReference>
<accession>A0A9Y4KQI1</accession>
<feature type="transmembrane region" description="Helical" evidence="10">
    <location>
        <begin position="197"/>
        <end position="220"/>
    </location>
</feature>
<comment type="similarity">
    <text evidence="9">Belongs to the G-protein coupled receptor 1 family.</text>
</comment>
<keyword evidence="12" id="KW-1185">Reference proteome</keyword>
<keyword evidence="2" id="KW-1003">Cell membrane</keyword>
<keyword evidence="4 10" id="KW-1133">Transmembrane helix</keyword>
<evidence type="ECO:0000256" key="7">
    <source>
        <dbReference type="ARBA" id="ARBA00023170"/>
    </source>
</evidence>
<evidence type="ECO:0000256" key="10">
    <source>
        <dbReference type="SAM" id="Phobius"/>
    </source>
</evidence>
<dbReference type="Proteomes" id="UP000694891">
    <property type="component" value="Unplaced"/>
</dbReference>
<evidence type="ECO:0000256" key="5">
    <source>
        <dbReference type="ARBA" id="ARBA00023040"/>
    </source>
</evidence>
<evidence type="ECO:0000313" key="13">
    <source>
        <dbReference type="RefSeq" id="XP_008295176.1"/>
    </source>
</evidence>
<dbReference type="SMART" id="SM01381">
    <property type="entry name" value="7TM_GPCR_Srsx"/>
    <property type="match status" value="1"/>
</dbReference>
<proteinExistence type="inferred from homology"/>
<feature type="transmembrane region" description="Helical" evidence="10">
    <location>
        <begin position="65"/>
        <end position="89"/>
    </location>
</feature>
<organism evidence="12 13">
    <name type="scientific">Stegastes partitus</name>
    <name type="common">bicolor damselfish</name>
    <dbReference type="NCBI Taxonomy" id="144197"/>
    <lineage>
        <taxon>Eukaryota</taxon>
        <taxon>Metazoa</taxon>
        <taxon>Chordata</taxon>
        <taxon>Craniata</taxon>
        <taxon>Vertebrata</taxon>
        <taxon>Euteleostomi</taxon>
        <taxon>Actinopterygii</taxon>
        <taxon>Neopterygii</taxon>
        <taxon>Teleostei</taxon>
        <taxon>Neoteleostei</taxon>
        <taxon>Acanthomorphata</taxon>
        <taxon>Ovalentaria</taxon>
        <taxon>Pomacentridae</taxon>
        <taxon>Stegastes</taxon>
    </lineage>
</organism>
<dbReference type="AlphaFoldDB" id="A0A9Y4KQI1"/>
<feature type="transmembrane region" description="Helical" evidence="10">
    <location>
        <begin position="101"/>
        <end position="123"/>
    </location>
</feature>
<evidence type="ECO:0000259" key="11">
    <source>
        <dbReference type="PROSITE" id="PS50262"/>
    </source>
</evidence>
<dbReference type="CDD" id="cd15055">
    <property type="entry name" value="7tmA_TAARs"/>
    <property type="match status" value="1"/>
</dbReference>
<keyword evidence="5 9" id="KW-0297">G-protein coupled receptor</keyword>
<dbReference type="FunFam" id="1.20.1070.10:FF:000279">
    <property type="entry name" value="Trace amine-associated receptor 16f"/>
    <property type="match status" value="1"/>
</dbReference>
<dbReference type="PRINTS" id="PR00237">
    <property type="entry name" value="GPCRRHODOPSN"/>
</dbReference>